<dbReference type="InterPro" id="IPR005467">
    <property type="entry name" value="His_kinase_dom"/>
</dbReference>
<dbReference type="SMART" id="SM00387">
    <property type="entry name" value="HATPase_c"/>
    <property type="match status" value="1"/>
</dbReference>
<dbReference type="InterPro" id="IPR036097">
    <property type="entry name" value="HisK_dim/P_sf"/>
</dbReference>
<keyword evidence="9" id="KW-0902">Two-component regulatory system</keyword>
<dbReference type="SUPFAM" id="SSF55874">
    <property type="entry name" value="ATPase domain of HSP90 chaperone/DNA topoisomerase II/histidine kinase"/>
    <property type="match status" value="1"/>
</dbReference>
<evidence type="ECO:0000256" key="9">
    <source>
        <dbReference type="ARBA" id="ARBA00023012"/>
    </source>
</evidence>
<dbReference type="SUPFAM" id="SSF55785">
    <property type="entry name" value="PYP-like sensor domain (PAS domain)"/>
    <property type="match status" value="1"/>
</dbReference>
<evidence type="ECO:0000256" key="3">
    <source>
        <dbReference type="ARBA" id="ARBA00022553"/>
    </source>
</evidence>
<dbReference type="Gene3D" id="3.30.450.20">
    <property type="entry name" value="PAS domain"/>
    <property type="match status" value="1"/>
</dbReference>
<dbReference type="Pfam" id="PF00512">
    <property type="entry name" value="HisKA"/>
    <property type="match status" value="1"/>
</dbReference>
<dbReference type="Pfam" id="PF00989">
    <property type="entry name" value="PAS"/>
    <property type="match status" value="1"/>
</dbReference>
<evidence type="ECO:0000256" key="4">
    <source>
        <dbReference type="ARBA" id="ARBA00022679"/>
    </source>
</evidence>
<dbReference type="GO" id="GO:0005524">
    <property type="term" value="F:ATP binding"/>
    <property type="evidence" value="ECO:0007669"/>
    <property type="project" value="UniProtKB-KW"/>
</dbReference>
<comment type="function">
    <text evidence="11">Member of the two-component regulatory system NtrB/NtrC, which controls expression of the nitrogen-regulated (ntr) genes in response to nitrogen limitation. Under conditions of nitrogen limitation, NtrB autophosphorylates and transfers the phosphoryl group to NtrC. In the presence of nitrogen, acts as a phosphatase that dephosphorylates and inactivates NtrC.</text>
</comment>
<evidence type="ECO:0000256" key="6">
    <source>
        <dbReference type="ARBA" id="ARBA00022777"/>
    </source>
</evidence>
<dbReference type="SMART" id="SM00091">
    <property type="entry name" value="PAS"/>
    <property type="match status" value="1"/>
</dbReference>
<dbReference type="PRINTS" id="PR00344">
    <property type="entry name" value="BCTRLSENSOR"/>
</dbReference>
<evidence type="ECO:0000259" key="15">
    <source>
        <dbReference type="PROSITE" id="PS50109"/>
    </source>
</evidence>
<dbReference type="Proteomes" id="UP000317355">
    <property type="component" value="Unassembled WGS sequence"/>
</dbReference>
<evidence type="ECO:0000313" key="16">
    <source>
        <dbReference type="EMBL" id="TVT59768.1"/>
    </source>
</evidence>
<evidence type="ECO:0000256" key="2">
    <source>
        <dbReference type="ARBA" id="ARBA00012438"/>
    </source>
</evidence>
<dbReference type="InterPro" id="IPR003594">
    <property type="entry name" value="HATPase_dom"/>
</dbReference>
<dbReference type="PANTHER" id="PTHR43065">
    <property type="entry name" value="SENSOR HISTIDINE KINASE"/>
    <property type="match status" value="1"/>
</dbReference>
<dbReference type="GO" id="GO:0006355">
    <property type="term" value="P:regulation of DNA-templated transcription"/>
    <property type="evidence" value="ECO:0007669"/>
    <property type="project" value="InterPro"/>
</dbReference>
<keyword evidence="7" id="KW-0378">Hydrolase</keyword>
<evidence type="ECO:0000256" key="14">
    <source>
        <dbReference type="ARBA" id="ARBA00043094"/>
    </source>
</evidence>
<keyword evidence="10" id="KW-0535">Nitrogen fixation</keyword>
<dbReference type="InterPro" id="IPR000014">
    <property type="entry name" value="PAS"/>
</dbReference>
<dbReference type="Gene3D" id="1.10.287.130">
    <property type="match status" value="1"/>
</dbReference>
<gene>
    <name evidence="16" type="ORF">FHK82_01950</name>
</gene>
<dbReference type="STRING" id="1543721.AAY24_12840"/>
<dbReference type="GO" id="GO:0016787">
    <property type="term" value="F:hydrolase activity"/>
    <property type="evidence" value="ECO:0007669"/>
    <property type="project" value="UniProtKB-KW"/>
</dbReference>
<evidence type="ECO:0000256" key="8">
    <source>
        <dbReference type="ARBA" id="ARBA00022840"/>
    </source>
</evidence>
<keyword evidence="4" id="KW-0808">Transferase</keyword>
<evidence type="ECO:0000256" key="13">
    <source>
        <dbReference type="ARBA" id="ARBA00042313"/>
    </source>
</evidence>
<evidence type="ECO:0000256" key="11">
    <source>
        <dbReference type="ARBA" id="ARBA00037696"/>
    </source>
</evidence>
<dbReference type="NCBIfam" id="NF008293">
    <property type="entry name" value="PRK11073.1"/>
    <property type="match status" value="1"/>
</dbReference>
<dbReference type="InterPro" id="IPR035965">
    <property type="entry name" value="PAS-like_dom_sf"/>
</dbReference>
<protein>
    <recommendedName>
        <fullName evidence="12">Sensory histidine kinase/phosphatase NtrB</fullName>
        <ecNumber evidence="2">2.7.13.3</ecNumber>
    </recommendedName>
    <alternativeName>
        <fullName evidence="13">Nitrogen regulation protein NR(II)</fullName>
    </alternativeName>
    <alternativeName>
        <fullName evidence="14">Nitrogen regulator II</fullName>
    </alternativeName>
</protein>
<evidence type="ECO:0000256" key="12">
    <source>
        <dbReference type="ARBA" id="ARBA00039567"/>
    </source>
</evidence>
<evidence type="ECO:0000256" key="5">
    <source>
        <dbReference type="ARBA" id="ARBA00022741"/>
    </source>
</evidence>
<name>A0A558DFF9_9GAMM</name>
<accession>A0A558DFF9</accession>
<dbReference type="Gene3D" id="3.30.565.10">
    <property type="entry name" value="Histidine kinase-like ATPase, C-terminal domain"/>
    <property type="match status" value="1"/>
</dbReference>
<dbReference type="CDD" id="cd00082">
    <property type="entry name" value="HisKA"/>
    <property type="match status" value="1"/>
</dbReference>
<reference evidence="16 17" key="1">
    <citation type="submission" date="2019-07" db="EMBL/GenBank/DDBJ databases">
        <title>The pathways for chlorine oxyanion respiration interact through the shared metabolite chlorate.</title>
        <authorList>
            <person name="Barnum T.P."/>
            <person name="Cheng Y."/>
            <person name="Hill K.A."/>
            <person name="Lucas L.N."/>
            <person name="Carlson H.K."/>
            <person name="Coates J.D."/>
        </authorList>
    </citation>
    <scope>NUCLEOTIDE SEQUENCE [LARGE SCALE GENOMIC DNA]</scope>
    <source>
        <strain evidence="16">BK-3</strain>
    </source>
</reference>
<keyword evidence="5" id="KW-0547">Nucleotide-binding</keyword>
<dbReference type="GO" id="GO:0000155">
    <property type="term" value="F:phosphorelay sensor kinase activity"/>
    <property type="evidence" value="ECO:0007669"/>
    <property type="project" value="InterPro"/>
</dbReference>
<dbReference type="InterPro" id="IPR013767">
    <property type="entry name" value="PAS_fold"/>
</dbReference>
<evidence type="ECO:0000256" key="10">
    <source>
        <dbReference type="ARBA" id="ARBA00023231"/>
    </source>
</evidence>
<feature type="domain" description="Histidine kinase" evidence="15">
    <location>
        <begin position="145"/>
        <end position="359"/>
    </location>
</feature>
<comment type="catalytic activity">
    <reaction evidence="1">
        <text>ATP + protein L-histidine = ADP + protein N-phospho-L-histidine.</text>
        <dbReference type="EC" id="2.7.13.3"/>
    </reaction>
</comment>
<organism evidence="16 17">
    <name type="scientific">Sedimenticola thiotaurini</name>
    <dbReference type="NCBI Taxonomy" id="1543721"/>
    <lineage>
        <taxon>Bacteria</taxon>
        <taxon>Pseudomonadati</taxon>
        <taxon>Pseudomonadota</taxon>
        <taxon>Gammaproteobacteria</taxon>
        <taxon>Chromatiales</taxon>
        <taxon>Sedimenticolaceae</taxon>
        <taxon>Sedimenticola</taxon>
    </lineage>
</organism>
<dbReference type="InterPro" id="IPR003661">
    <property type="entry name" value="HisK_dim/P_dom"/>
</dbReference>
<evidence type="ECO:0000313" key="17">
    <source>
        <dbReference type="Proteomes" id="UP000317355"/>
    </source>
</evidence>
<comment type="caution">
    <text evidence="16">The sequence shown here is derived from an EMBL/GenBank/DDBJ whole genome shotgun (WGS) entry which is preliminary data.</text>
</comment>
<dbReference type="CDD" id="cd00130">
    <property type="entry name" value="PAS"/>
    <property type="match status" value="1"/>
</dbReference>
<evidence type="ECO:0000256" key="7">
    <source>
        <dbReference type="ARBA" id="ARBA00022801"/>
    </source>
</evidence>
<dbReference type="InterPro" id="IPR036890">
    <property type="entry name" value="HATPase_C_sf"/>
</dbReference>
<evidence type="ECO:0000256" key="1">
    <source>
        <dbReference type="ARBA" id="ARBA00000085"/>
    </source>
</evidence>
<dbReference type="InterPro" id="IPR004358">
    <property type="entry name" value="Sig_transdc_His_kin-like_C"/>
</dbReference>
<keyword evidence="3" id="KW-0597">Phosphoprotein</keyword>
<dbReference type="SMART" id="SM00388">
    <property type="entry name" value="HisKA"/>
    <property type="match status" value="1"/>
</dbReference>
<dbReference type="SUPFAM" id="SSF47384">
    <property type="entry name" value="Homodimeric domain of signal transducing histidine kinase"/>
    <property type="match status" value="1"/>
</dbReference>
<keyword evidence="8" id="KW-0067">ATP-binding</keyword>
<keyword evidence="6" id="KW-0418">Kinase</keyword>
<dbReference type="AlphaFoldDB" id="A0A558DFF9"/>
<sequence length="364" mass="40951">MNELDAKLKLYQQRILENQSTAVLLLDKSLCLRYMNPAAEMLFEVSVRHMVGNSVEMLIHCNEGVTRESLLQAVDTGHPFTERELNLSLPDGKRATVDCTVIPLHETDVETTLLIEIQQIDRQLRISREEHLLSQHQAAQELIRGLAHEIKNPLGGLRGAAQLLEQELPNEELMEYTQIIINEADRLKNLVNRLLGPNKLPSLHEVNIHTLLERVRNLVLVEAGHKLVITRDYDPSIPDLFVDRDSIIQALLNIMRNAAREISDDPDGRIILHTRILRQFTIGNRRYRLVAQIGIEDNGPGIPESIREKLFYPMVTASEDGVGLGLTIAQSLINQHGGLVECTSEPGKTLFSVLLPVENPNATK</sequence>
<dbReference type="Pfam" id="PF02518">
    <property type="entry name" value="HATPase_c"/>
    <property type="match status" value="1"/>
</dbReference>
<dbReference type="EMBL" id="VMRY01000003">
    <property type="protein sequence ID" value="TVT59768.1"/>
    <property type="molecule type" value="Genomic_DNA"/>
</dbReference>
<dbReference type="PROSITE" id="PS50109">
    <property type="entry name" value="HIS_KIN"/>
    <property type="match status" value="1"/>
</dbReference>
<proteinExistence type="predicted"/>
<dbReference type="PANTHER" id="PTHR43065:SF16">
    <property type="entry name" value="SENSORY HISTIDINE KINASE_PHOSPHATASE NTRB"/>
    <property type="match status" value="1"/>
</dbReference>
<dbReference type="EC" id="2.7.13.3" evidence="2"/>